<proteinExistence type="predicted"/>
<feature type="region of interest" description="Disordered" evidence="1">
    <location>
        <begin position="532"/>
        <end position="566"/>
    </location>
</feature>
<feature type="compositionally biased region" description="Basic and acidic residues" evidence="1">
    <location>
        <begin position="532"/>
        <end position="555"/>
    </location>
</feature>
<feature type="compositionally biased region" description="Basic and acidic residues" evidence="1">
    <location>
        <begin position="1403"/>
        <end position="1444"/>
    </location>
</feature>
<reference evidence="2 3" key="1">
    <citation type="journal article" date="2022" name="Allergy">
        <title>Genome assembly and annotation of Periplaneta americana reveal a comprehensive cockroach allergen profile.</title>
        <authorList>
            <person name="Wang L."/>
            <person name="Xiong Q."/>
            <person name="Saelim N."/>
            <person name="Wang L."/>
            <person name="Nong W."/>
            <person name="Wan A.T."/>
            <person name="Shi M."/>
            <person name="Liu X."/>
            <person name="Cao Q."/>
            <person name="Hui J.H.L."/>
            <person name="Sookrung N."/>
            <person name="Leung T.F."/>
            <person name="Tungtrongchitr A."/>
            <person name="Tsui S.K.W."/>
        </authorList>
    </citation>
    <scope>NUCLEOTIDE SEQUENCE [LARGE SCALE GENOMIC DNA]</scope>
    <source>
        <strain evidence="2">PWHHKU_190912</strain>
    </source>
</reference>
<feature type="region of interest" description="Disordered" evidence="1">
    <location>
        <begin position="268"/>
        <end position="314"/>
    </location>
</feature>
<feature type="compositionally biased region" description="Basic and acidic residues" evidence="1">
    <location>
        <begin position="296"/>
        <end position="307"/>
    </location>
</feature>
<feature type="region of interest" description="Disordered" evidence="1">
    <location>
        <begin position="621"/>
        <end position="684"/>
    </location>
</feature>
<feature type="compositionally biased region" description="Basic and acidic residues" evidence="1">
    <location>
        <begin position="1530"/>
        <end position="1550"/>
    </location>
</feature>
<accession>A0ABQ8TVB0</accession>
<feature type="region of interest" description="Disordered" evidence="1">
    <location>
        <begin position="331"/>
        <end position="513"/>
    </location>
</feature>
<evidence type="ECO:0000313" key="3">
    <source>
        <dbReference type="Proteomes" id="UP001148838"/>
    </source>
</evidence>
<feature type="region of interest" description="Disordered" evidence="1">
    <location>
        <begin position="1392"/>
        <end position="1444"/>
    </location>
</feature>
<feature type="compositionally biased region" description="Basic and acidic residues" evidence="1">
    <location>
        <begin position="723"/>
        <end position="743"/>
    </location>
</feature>
<protein>
    <submittedName>
        <fullName evidence="2">Uncharacterized protein</fullName>
    </submittedName>
</protein>
<feature type="region of interest" description="Disordered" evidence="1">
    <location>
        <begin position="1092"/>
        <end position="1119"/>
    </location>
</feature>
<feature type="compositionally biased region" description="Basic and acidic residues" evidence="1">
    <location>
        <begin position="628"/>
        <end position="651"/>
    </location>
</feature>
<feature type="compositionally biased region" description="Polar residues" evidence="1">
    <location>
        <begin position="860"/>
        <end position="869"/>
    </location>
</feature>
<dbReference type="Proteomes" id="UP001148838">
    <property type="component" value="Unassembled WGS sequence"/>
</dbReference>
<feature type="region of interest" description="Disordered" evidence="1">
    <location>
        <begin position="1240"/>
        <end position="1274"/>
    </location>
</feature>
<feature type="region of interest" description="Disordered" evidence="1">
    <location>
        <begin position="723"/>
        <end position="806"/>
    </location>
</feature>
<feature type="compositionally biased region" description="Low complexity" evidence="1">
    <location>
        <begin position="653"/>
        <end position="663"/>
    </location>
</feature>
<name>A0ABQ8TVB0_PERAM</name>
<sequence>MAGLCEGGNGPADSLKALCKLQNSRSPSLYAQFIPRVRSRQELTLLLTPPPDFRTDDFNFSEGSLRATARPEDSRQRQALLDRELFKTSSDVVTSDHERTSTYRRSAPPSDLIGIPLDEPGYKPRPRNNAQLYQDSASHTLKVEYVDPHQQEEWVATLPRGRINDRTTVRSKGNVRNITSVTISDSENFFNSVHHSAKADYASVSQFLRENSANTSHYDTIKRLRPVKESFRENTHDPIIEIEEGVEDSTSNEPNLTHIPINLEVRIEGQRQESAERNQNTSEKTANDIEVFTGELSKKNQSRERESVKRHHVSAHQYANIGYIEVSVKEESGTKKINHSSEESTNKRRDTFNDSTKALQEVKEESKDIATTYTGKPVKIQSPSEESQKIKEDSTKYVKKNKDSPKESIEQKDPVEESVQRSKPRIADYVRKDTNSTLECSNKTRNSTESSSKKTPASIGESEKLNQDSTNGSAITIWCSLGENNDKESTQKSIHKSQHEESVNKTTNQTETKTRIFHSTRKSEHIYGQLEIKGKTTKDEKSEKGDTLEEAKSEKQQTTVTKESLKDKRSGNLTYKKNNRFDVSAERNSGNSLTRDFKGNKCDSVKITYCEGFRTKIKQNGMTNHVTNGHESDETGTKTHTESDEKRRKPDCSISDSSKLLSSPGEINKQTEKFTSETNKGTGNSVIGELKITVDISQETNTINNLTGNKIGQTLNKYKQEVYENEKNKDAGASVRERGKKLPEATANGERVTDNEQEQAKQTNHKPEESNLHGGKDLTEEAIEGKIKTGTKGESEETQDKEVSTKKTIHKNCGTFIKQRNSTMSRRPQVMKITDSATTRGITAAGGGKQDEVRYGSIRVQPSQNQPKSQPVKLEEGESEDNSKNITRKIRSIFEGETEKEYPYKVAPKQTKEMNTQEISPPVENKCEIVPSSTTKPMLIATLSVEVPSDSSEKTSSRVSNSPSPDIIDPHKSLANGKTPAFRAFSCSGEETLSTIGRSVPEYLEATQQKTDNKYTCRSNLQKAHTLERDSKVAAFDGLLQYLQDYRHGLRELLVNNNVVIIEPVRQSKVRLEDRKYSARKSTSESTCRITGATIKNPNGTSNISTASNTLPRQQKSQQPVLRRHFFYHPIRANRELVDEELPDPDKVRHAREMFERTLKMKTPAGQAFSNVNDAVTNKSINRNQPTKIIGIQKSEGRNANKVKRKYLTVDTVFRHNVLHKRWTDSGSLSSGVSSDLSCYETDLESPSSRGETFSRNSSHKEEPTDAFSSDDNEYADDRYSKHCYLEDADEGHYVPPEVMEKIRACGTTVTYYGGQVISASNGPLRSPMTLAIMDEIQKSKTCTKKGKGIRIIQDDYLGVKFRLVKSNSCGSRLELAGTEDDEKCDAEDWNVTEEQSAEEDHDLTSKQETPKETCEITHETSESKQGDEKSEVESKMQEHRHTDFVKSSTIECLDSVFSRINEGRSIFRNTTNDTFLRGGPPKMCFSPEKAKLIEKGSHVFDEMEFEEFEIAEDSLNVIEDNHSDSDKNIKKLEQPHVQENHSGSKEINDTTKPSPEQTEVTVNASQNTTPKTNEDVQMTTWASRSVLFDFRNSGSEGGNIGSSENKSGSNQSSC</sequence>
<evidence type="ECO:0000313" key="2">
    <source>
        <dbReference type="EMBL" id="KAJ4449612.1"/>
    </source>
</evidence>
<feature type="compositionally biased region" description="Basic and acidic residues" evidence="1">
    <location>
        <begin position="765"/>
        <end position="805"/>
    </location>
</feature>
<feature type="compositionally biased region" description="Polar residues" evidence="1">
    <location>
        <begin position="1245"/>
        <end position="1257"/>
    </location>
</feature>
<keyword evidence="3" id="KW-1185">Reference proteome</keyword>
<feature type="compositionally biased region" description="Polar residues" evidence="1">
    <location>
        <begin position="435"/>
        <end position="455"/>
    </location>
</feature>
<feature type="compositionally biased region" description="Acidic residues" evidence="1">
    <location>
        <begin position="1392"/>
        <end position="1402"/>
    </location>
</feature>
<feature type="region of interest" description="Disordered" evidence="1">
    <location>
        <begin position="946"/>
        <end position="975"/>
    </location>
</feature>
<comment type="caution">
    <text evidence="2">The sequence shown here is derived from an EMBL/GenBank/DDBJ whole genome shotgun (WGS) entry which is preliminary data.</text>
</comment>
<feature type="compositionally biased region" description="Low complexity" evidence="1">
    <location>
        <begin position="1602"/>
        <end position="1615"/>
    </location>
</feature>
<feature type="compositionally biased region" description="Polar residues" evidence="1">
    <location>
        <begin position="1551"/>
        <end position="1584"/>
    </location>
</feature>
<organism evidence="2 3">
    <name type="scientific">Periplaneta americana</name>
    <name type="common">American cockroach</name>
    <name type="synonym">Blatta americana</name>
    <dbReference type="NCBI Taxonomy" id="6978"/>
    <lineage>
        <taxon>Eukaryota</taxon>
        <taxon>Metazoa</taxon>
        <taxon>Ecdysozoa</taxon>
        <taxon>Arthropoda</taxon>
        <taxon>Hexapoda</taxon>
        <taxon>Insecta</taxon>
        <taxon>Pterygota</taxon>
        <taxon>Neoptera</taxon>
        <taxon>Polyneoptera</taxon>
        <taxon>Dictyoptera</taxon>
        <taxon>Blattodea</taxon>
        <taxon>Blattoidea</taxon>
        <taxon>Blattidae</taxon>
        <taxon>Blattinae</taxon>
        <taxon>Periplaneta</taxon>
    </lineage>
</organism>
<feature type="compositionally biased region" description="Basic and acidic residues" evidence="1">
    <location>
        <begin position="386"/>
        <end position="434"/>
    </location>
</feature>
<gene>
    <name evidence="2" type="ORF">ANN_01015</name>
</gene>
<feature type="region of interest" description="Disordered" evidence="1">
    <location>
        <begin position="860"/>
        <end position="886"/>
    </location>
</feature>
<feature type="compositionally biased region" description="Basic and acidic residues" evidence="1">
    <location>
        <begin position="331"/>
        <end position="352"/>
    </location>
</feature>
<dbReference type="EMBL" id="JAJSOF020000003">
    <property type="protein sequence ID" value="KAJ4449612.1"/>
    <property type="molecule type" value="Genomic_DNA"/>
</dbReference>
<feature type="region of interest" description="Disordered" evidence="1">
    <location>
        <begin position="91"/>
        <end position="111"/>
    </location>
</feature>
<feature type="region of interest" description="Disordered" evidence="1">
    <location>
        <begin position="1530"/>
        <end position="1615"/>
    </location>
</feature>
<evidence type="ECO:0000256" key="1">
    <source>
        <dbReference type="SAM" id="MobiDB-lite"/>
    </source>
</evidence>